<evidence type="ECO:0000313" key="4">
    <source>
        <dbReference type="Proteomes" id="UP001332243"/>
    </source>
</evidence>
<sequence>MVTAAALTYTANRVEADAGIKVMPLGDSITDGFNVPGGYRIDLWQKVVAGGYAVDFVGSGTNGPASLGDRNHEGHSGWRIDQLDANIVSWLNTYQPRTILLHIGTNDISQNRDLPNAPNRLAALIDRINTTAPQTKVFVATLVPLSFADAQVRSFNAAIPQIVRSRANAGRPVHLVDMYPALTTADLADGVHPNATGYSKMATTWYNALLAVPGSLTEGGTPTPTATPPGNPPTTPPTAGPTTPPATVGCTASVSLNSWNGGFVATVRVTAGSSGTNGWTVSTNLPSGTTVSNSWNTQRSGTSGAVTFTNVSYNGRIAAGQSTEFGFQGTGSGAGMTPTCTAT</sequence>
<evidence type="ECO:0000313" key="3">
    <source>
        <dbReference type="EMBL" id="MEE6257206.1"/>
    </source>
</evidence>
<dbReference type="InterPro" id="IPR012291">
    <property type="entry name" value="CBM2_carb-bd_dom_sf"/>
</dbReference>
<dbReference type="InterPro" id="IPR036514">
    <property type="entry name" value="SGNH_hydro_sf"/>
</dbReference>
<protein>
    <submittedName>
        <fullName evidence="3">GDSL-type esterase/lipase family protein</fullName>
    </submittedName>
</protein>
<feature type="compositionally biased region" description="Pro residues" evidence="1">
    <location>
        <begin position="225"/>
        <end position="244"/>
    </location>
</feature>
<dbReference type="SMART" id="SM00637">
    <property type="entry name" value="CBD_II"/>
    <property type="match status" value="1"/>
</dbReference>
<dbReference type="Gene3D" id="2.60.40.290">
    <property type="match status" value="1"/>
</dbReference>
<dbReference type="InterPro" id="IPR001919">
    <property type="entry name" value="CBD2"/>
</dbReference>
<dbReference type="Pfam" id="PF13472">
    <property type="entry name" value="Lipase_GDSL_2"/>
    <property type="match status" value="1"/>
</dbReference>
<dbReference type="Pfam" id="PF00553">
    <property type="entry name" value="CBM_2"/>
    <property type="match status" value="1"/>
</dbReference>
<accession>A0ABU7RL41</accession>
<organism evidence="3 4">
    <name type="scientific">Plantactinospora sonchi</name>
    <dbReference type="NCBI Taxonomy" id="1544735"/>
    <lineage>
        <taxon>Bacteria</taxon>
        <taxon>Bacillati</taxon>
        <taxon>Actinomycetota</taxon>
        <taxon>Actinomycetes</taxon>
        <taxon>Micromonosporales</taxon>
        <taxon>Micromonosporaceae</taxon>
        <taxon>Plantactinospora</taxon>
    </lineage>
</organism>
<dbReference type="PANTHER" id="PTHR30383">
    <property type="entry name" value="THIOESTERASE 1/PROTEASE 1/LYSOPHOSPHOLIPASE L1"/>
    <property type="match status" value="1"/>
</dbReference>
<dbReference type="CDD" id="cd01833">
    <property type="entry name" value="XynB_like"/>
    <property type="match status" value="1"/>
</dbReference>
<feature type="region of interest" description="Disordered" evidence="1">
    <location>
        <begin position="216"/>
        <end position="244"/>
    </location>
</feature>
<dbReference type="Proteomes" id="UP001332243">
    <property type="component" value="Unassembled WGS sequence"/>
</dbReference>
<dbReference type="PANTHER" id="PTHR30383:SF2">
    <property type="entry name" value="CELLULOSE-BINDING PROTEIN"/>
    <property type="match status" value="1"/>
</dbReference>
<dbReference type="SUPFAM" id="SSF49384">
    <property type="entry name" value="Carbohydrate-binding domain"/>
    <property type="match status" value="1"/>
</dbReference>
<evidence type="ECO:0000259" key="2">
    <source>
        <dbReference type="PROSITE" id="PS51173"/>
    </source>
</evidence>
<dbReference type="PROSITE" id="PS51173">
    <property type="entry name" value="CBM2"/>
    <property type="match status" value="1"/>
</dbReference>
<reference evidence="3 4" key="1">
    <citation type="submission" date="2024-01" db="EMBL/GenBank/DDBJ databases">
        <title>Genome insights into Plantactinospora sonchi sp. nov.</title>
        <authorList>
            <person name="Wang L."/>
        </authorList>
    </citation>
    <scope>NUCLEOTIDE SEQUENCE [LARGE SCALE GENOMIC DNA]</scope>
    <source>
        <strain evidence="3 4">NEAU-QY2</strain>
    </source>
</reference>
<dbReference type="EMBL" id="JAZGQK010000001">
    <property type="protein sequence ID" value="MEE6257206.1"/>
    <property type="molecule type" value="Genomic_DNA"/>
</dbReference>
<gene>
    <name evidence="3" type="ORF">V1633_01720</name>
</gene>
<proteinExistence type="predicted"/>
<dbReference type="InterPro" id="IPR013830">
    <property type="entry name" value="SGNH_hydro"/>
</dbReference>
<dbReference type="SUPFAM" id="SSF52266">
    <property type="entry name" value="SGNH hydrolase"/>
    <property type="match status" value="1"/>
</dbReference>
<name>A0ABU7RL41_9ACTN</name>
<comment type="caution">
    <text evidence="3">The sequence shown here is derived from an EMBL/GenBank/DDBJ whole genome shotgun (WGS) entry which is preliminary data.</text>
</comment>
<keyword evidence="4" id="KW-1185">Reference proteome</keyword>
<dbReference type="InterPro" id="IPR051532">
    <property type="entry name" value="Ester_Hydrolysis_Enzymes"/>
</dbReference>
<dbReference type="InterPro" id="IPR008965">
    <property type="entry name" value="CBM2/CBM3_carb-bd_dom_sf"/>
</dbReference>
<dbReference type="Gene3D" id="3.40.50.1110">
    <property type="entry name" value="SGNH hydrolase"/>
    <property type="match status" value="1"/>
</dbReference>
<evidence type="ECO:0000256" key="1">
    <source>
        <dbReference type="SAM" id="MobiDB-lite"/>
    </source>
</evidence>
<feature type="domain" description="CBM2" evidence="2">
    <location>
        <begin position="243"/>
        <end position="343"/>
    </location>
</feature>